<evidence type="ECO:0000256" key="1">
    <source>
        <dbReference type="ARBA" id="ARBA00022801"/>
    </source>
</evidence>
<evidence type="ECO:0000313" key="4">
    <source>
        <dbReference type="EMBL" id="MEE1673810.1"/>
    </source>
</evidence>
<evidence type="ECO:0000313" key="5">
    <source>
        <dbReference type="Proteomes" id="UP001310248"/>
    </source>
</evidence>
<sequence length="815" mass="89670">MAKILRHSMVMCCAILMCLSSNSFAARYNGGVAINIDQNVNFNFNIANQGNRTATVWYSNNMAIAIEGASGSTYERATMEKIVALMAASKASFEEFTGLRNLSLNGSYKGRPTIQIPKDNNGAGGLAAHGAFGLSVGSGLFNPFYERVRQGNISIDQVWLYEMNRNFYKTGSNGWNAWIDWAMDGNNSAYGYWTVGFNNAAAFWIVDDLGVGLHYFGKDYARFRQDHRDELNKYLNNNAYTFDNVWATSKLPWRNGTINTLMSAVLLEWYETLGGKAFVQRLYQQIDNNPRLSNRFAHQQARDNWYRIVSRASRSDQAQYFENTLRWSISSSAKAQIQNELGGNNGGGGGGNDSDIIIEAEDAQLFGLFKIGNDSAASAGQYIHAEYQGKYYSENVEANRAELSFTAPKAGLYALKGTTFAPNNQADSFYIKVNDNPRQVWDTNNTSYYEEMDVNYRNEANQVEIDISAGQHKIVVYIREDGTRLDRLRLVRIGEGNGGQDDGENGGYDGIPRPITIEAESANLSGEFKVGSDSAAQGGAYIDSAYSGSYYEGNASNPHRAKMSFIATGAGRYLVKGTAYSPTQSADSFWVQVNDGDIHLWDTLATAAYDEMDVNSRGNTNSLEVQLNEGQNTITVYVREDGTRLDQLRLLPVDGNGGGEEPPIPEPEVNLLVNGDFETGNSTGWVSGYSATTTTTTSAYSGNYALLSKDRSAWYHGPKQDVISMLKVGSSYKLSAMVRMVSGSSTKIESRLLTRDSAGHVWHKLGQVSGTTAWQEISAEFTIQASGSLTNAELFFFGPDAGKSFIIDEVSLTEQ</sequence>
<dbReference type="Proteomes" id="UP001310248">
    <property type="component" value="Unassembled WGS sequence"/>
</dbReference>
<organism evidence="4 5">
    <name type="scientific">Agarivorans aestuarii</name>
    <dbReference type="NCBI Taxonomy" id="1563703"/>
    <lineage>
        <taxon>Bacteria</taxon>
        <taxon>Pseudomonadati</taxon>
        <taxon>Pseudomonadota</taxon>
        <taxon>Gammaproteobacteria</taxon>
        <taxon>Alteromonadales</taxon>
        <taxon>Alteromonadaceae</taxon>
        <taxon>Agarivorans</taxon>
    </lineage>
</organism>
<keyword evidence="5" id="KW-1185">Reference proteome</keyword>
<dbReference type="InterPro" id="IPR008979">
    <property type="entry name" value="Galactose-bd-like_sf"/>
</dbReference>
<dbReference type="CDD" id="cd02795">
    <property type="entry name" value="CBM6-CBM35-CBM36_like"/>
    <property type="match status" value="1"/>
</dbReference>
<keyword evidence="1" id="KW-0378">Hydrolase</keyword>
<accession>A0ABU7G5W2</accession>
<name>A0ABU7G5W2_9ALTE</name>
<feature type="signal peptide" evidence="2">
    <location>
        <begin position="1"/>
        <end position="25"/>
    </location>
</feature>
<feature type="domain" description="CBM-cenC" evidence="3">
    <location>
        <begin position="670"/>
        <end position="801"/>
    </location>
</feature>
<keyword evidence="2" id="KW-0732">Signal</keyword>
<dbReference type="Pfam" id="PF02018">
    <property type="entry name" value="CBM_4_9"/>
    <property type="match status" value="1"/>
</dbReference>
<protein>
    <submittedName>
        <fullName evidence="4">Carbohydrate binding domain-containing protein</fullName>
    </submittedName>
</protein>
<comment type="caution">
    <text evidence="4">The sequence shown here is derived from an EMBL/GenBank/DDBJ whole genome shotgun (WGS) entry which is preliminary data.</text>
</comment>
<evidence type="ECO:0000256" key="2">
    <source>
        <dbReference type="SAM" id="SignalP"/>
    </source>
</evidence>
<feature type="chain" id="PRO_5046276153" evidence="2">
    <location>
        <begin position="26"/>
        <end position="815"/>
    </location>
</feature>
<reference evidence="5" key="1">
    <citation type="submission" date="2023-07" db="EMBL/GenBank/DDBJ databases">
        <title>Draft genome sequence of Agarivorans aestuarii strain ZMCS4, a CAZymes producing bacteria isolated from the marine brown algae Clodostephus spongiosus.</title>
        <authorList>
            <person name="Lorente B."/>
            <person name="Cabral C."/>
            <person name="Frias J."/>
            <person name="Faria J."/>
            <person name="Toubarro D."/>
        </authorList>
    </citation>
    <scope>NUCLEOTIDE SEQUENCE [LARGE SCALE GENOMIC DNA]</scope>
    <source>
        <strain evidence="5">ZMCS4</strain>
    </source>
</reference>
<gene>
    <name evidence="4" type="ORF">SNR37_003237</name>
</gene>
<dbReference type="EMBL" id="JAYDYW010000006">
    <property type="protein sequence ID" value="MEE1673810.1"/>
    <property type="molecule type" value="Genomic_DNA"/>
</dbReference>
<dbReference type="InterPro" id="IPR003305">
    <property type="entry name" value="CenC_carb-bd"/>
</dbReference>
<dbReference type="Gene3D" id="2.60.120.260">
    <property type="entry name" value="Galactose-binding domain-like"/>
    <property type="match status" value="3"/>
</dbReference>
<dbReference type="SUPFAM" id="SSF49785">
    <property type="entry name" value="Galactose-binding domain-like"/>
    <property type="match status" value="2"/>
</dbReference>
<evidence type="ECO:0000259" key="3">
    <source>
        <dbReference type="Pfam" id="PF02018"/>
    </source>
</evidence>
<proteinExistence type="predicted"/>
<dbReference type="RefSeq" id="WP_329775054.1">
    <property type="nucleotide sequence ID" value="NZ_JAYDYW010000006.1"/>
</dbReference>